<comment type="caution">
    <text evidence="1">The sequence shown here is derived from an EMBL/GenBank/DDBJ whole genome shotgun (WGS) entry which is preliminary data.</text>
</comment>
<dbReference type="PANTHER" id="PTHR34614">
    <property type="match status" value="1"/>
</dbReference>
<dbReference type="PANTHER" id="PTHR34614:SF2">
    <property type="entry name" value="TRANSPOSASE IS4-LIKE DOMAIN-CONTAINING PROTEIN"/>
    <property type="match status" value="1"/>
</dbReference>
<organism evidence="1">
    <name type="scientific">mine drainage metagenome</name>
    <dbReference type="NCBI Taxonomy" id="410659"/>
    <lineage>
        <taxon>unclassified sequences</taxon>
        <taxon>metagenomes</taxon>
        <taxon>ecological metagenomes</taxon>
    </lineage>
</organism>
<dbReference type="AlphaFoldDB" id="T1BVA7"/>
<gene>
    <name evidence="1" type="ORF">B2A_04623</name>
</gene>
<reference evidence="1" key="2">
    <citation type="journal article" date="2014" name="ISME J.">
        <title>Microbial stratification in low pH oxic and suboxic macroscopic growths along an acid mine drainage.</title>
        <authorList>
            <person name="Mendez-Garcia C."/>
            <person name="Mesa V."/>
            <person name="Sprenger R.R."/>
            <person name="Richter M."/>
            <person name="Diez M.S."/>
            <person name="Solano J."/>
            <person name="Bargiela R."/>
            <person name="Golyshina O.V."/>
            <person name="Manteca A."/>
            <person name="Ramos J.L."/>
            <person name="Gallego J.R."/>
            <person name="Llorente I."/>
            <person name="Martins Dos Santos V.A."/>
            <person name="Jensen O.N."/>
            <person name="Pelaez A.I."/>
            <person name="Sanchez J."/>
            <person name="Ferrer M."/>
        </authorList>
    </citation>
    <scope>NUCLEOTIDE SEQUENCE</scope>
</reference>
<dbReference type="EMBL" id="AUZZ01003118">
    <property type="protein sequence ID" value="EQD57870.1"/>
    <property type="molecule type" value="Genomic_DNA"/>
</dbReference>
<reference evidence="1" key="1">
    <citation type="submission" date="2013-08" db="EMBL/GenBank/DDBJ databases">
        <authorList>
            <person name="Mendez C."/>
            <person name="Richter M."/>
            <person name="Ferrer M."/>
            <person name="Sanchez J."/>
        </authorList>
    </citation>
    <scope>NUCLEOTIDE SEQUENCE</scope>
</reference>
<accession>T1BVA7</accession>
<name>T1BVA7_9ZZZZ</name>
<protein>
    <submittedName>
        <fullName evidence="1">Transposase IS4 family protein</fullName>
    </submittedName>
</protein>
<sequence>MGRFMLVYSGEYTPIECLDLYRDKDRVEKAFEILKTDLDIFPPRERKPSTIRGLIFILFLSLMVRLSMRRMMTESGLNRKYSMDKLFLELEKLQILEIDGKMIERERTRKQGDILEALRSVTCT</sequence>
<evidence type="ECO:0000313" key="1">
    <source>
        <dbReference type="EMBL" id="EQD57870.1"/>
    </source>
</evidence>
<proteinExistence type="predicted"/>